<accession>A0ABQ2UF45</accession>
<dbReference type="Gene3D" id="3.40.630.190">
    <property type="entry name" value="LCP protein"/>
    <property type="match status" value="1"/>
</dbReference>
<feature type="compositionally biased region" description="Low complexity" evidence="2">
    <location>
        <begin position="394"/>
        <end position="425"/>
    </location>
</feature>
<dbReference type="InterPro" id="IPR027381">
    <property type="entry name" value="LytR/CpsA/Psr_C"/>
</dbReference>
<feature type="compositionally biased region" description="Basic and acidic residues" evidence="2">
    <location>
        <begin position="116"/>
        <end position="125"/>
    </location>
</feature>
<feature type="domain" description="Cell envelope-related transcriptional attenuator" evidence="3">
    <location>
        <begin position="635"/>
        <end position="798"/>
    </location>
</feature>
<dbReference type="InterPro" id="IPR050922">
    <property type="entry name" value="LytR/CpsA/Psr_CW_biosynth"/>
</dbReference>
<dbReference type="Pfam" id="PF13399">
    <property type="entry name" value="LytR_C"/>
    <property type="match status" value="1"/>
</dbReference>
<dbReference type="PANTHER" id="PTHR33392">
    <property type="entry name" value="POLYISOPRENYL-TEICHOIC ACID--PEPTIDOGLYCAN TEICHOIC ACID TRANSFERASE TAGU"/>
    <property type="match status" value="1"/>
</dbReference>
<dbReference type="InterPro" id="IPR004474">
    <property type="entry name" value="LytR_CpsA_psr"/>
</dbReference>
<protein>
    <recommendedName>
        <fullName evidence="7">Transcriptional attenuator, LytR family</fullName>
    </recommendedName>
</protein>
<evidence type="ECO:0000256" key="2">
    <source>
        <dbReference type="SAM" id="MobiDB-lite"/>
    </source>
</evidence>
<feature type="region of interest" description="Disordered" evidence="2">
    <location>
        <begin position="1003"/>
        <end position="1038"/>
    </location>
</feature>
<dbReference type="Pfam" id="PF03816">
    <property type="entry name" value="LytR_cpsA_psr"/>
    <property type="match status" value="1"/>
</dbReference>
<dbReference type="Proteomes" id="UP000649573">
    <property type="component" value="Unassembled WGS sequence"/>
</dbReference>
<evidence type="ECO:0000313" key="6">
    <source>
        <dbReference type="Proteomes" id="UP000649573"/>
    </source>
</evidence>
<comment type="caution">
    <text evidence="5">The sequence shown here is derived from an EMBL/GenBank/DDBJ whole genome shotgun (WGS) entry which is preliminary data.</text>
</comment>
<dbReference type="NCBIfam" id="TIGR00350">
    <property type="entry name" value="lytR_cpsA_psr"/>
    <property type="match status" value="1"/>
</dbReference>
<evidence type="ECO:0008006" key="7">
    <source>
        <dbReference type="Google" id="ProtNLM"/>
    </source>
</evidence>
<dbReference type="PANTHER" id="PTHR33392:SF6">
    <property type="entry name" value="POLYISOPRENYL-TEICHOIC ACID--PEPTIDOGLYCAN TEICHOIC ACID TRANSFERASE TAGU"/>
    <property type="match status" value="1"/>
</dbReference>
<evidence type="ECO:0000259" key="3">
    <source>
        <dbReference type="Pfam" id="PF03816"/>
    </source>
</evidence>
<feature type="region of interest" description="Disordered" evidence="2">
    <location>
        <begin position="884"/>
        <end position="910"/>
    </location>
</feature>
<dbReference type="EMBL" id="BMRE01000006">
    <property type="protein sequence ID" value="GGU28926.1"/>
    <property type="molecule type" value="Genomic_DNA"/>
</dbReference>
<name>A0ABQ2UF45_9PSEU</name>
<evidence type="ECO:0000256" key="1">
    <source>
        <dbReference type="ARBA" id="ARBA00006068"/>
    </source>
</evidence>
<feature type="region of interest" description="Disordered" evidence="2">
    <location>
        <begin position="1"/>
        <end position="438"/>
    </location>
</feature>
<reference evidence="6" key="1">
    <citation type="journal article" date="2019" name="Int. J. Syst. Evol. Microbiol.">
        <title>The Global Catalogue of Microorganisms (GCM) 10K type strain sequencing project: providing services to taxonomists for standard genome sequencing and annotation.</title>
        <authorList>
            <consortium name="The Broad Institute Genomics Platform"/>
            <consortium name="The Broad Institute Genome Sequencing Center for Infectious Disease"/>
            <person name="Wu L."/>
            <person name="Ma J."/>
        </authorList>
    </citation>
    <scope>NUCLEOTIDE SEQUENCE [LARGE SCALE GENOMIC DNA]</scope>
    <source>
        <strain evidence="6">JCM 3296</strain>
    </source>
</reference>
<sequence length="1038" mass="108529">MEGSGGLSVSDLIEQHSRTNLPRPVPPGSPDAPTTGRRALPDPPATGRRALPDPPAQQPPVAHRPGEQTGRRHRPDVPAEQTGTRPRPGFPPPGEQTGTRPRPDATGMQRRPVPGEQRRPGDTGPRRLAPGDAPSSNGIQRPQPPGDAAANGMPRPPVDPRRMPPSDVPSANGIPRRPAPNGVPEANGMPSGTMRRPAPDANGAPPPRRLAPGDAPSSNGIPRALVPGDGTANGMPRPKAPVDGTANGMPRPPAPGDAAANGMARRKAPGEVTANGMPRPPAPGDAAANGMARPPGDGPANGMPRPKAPGDGPANGMARPKAPGDGTANGMPRPPAPGEGAERRPMPPNGDMTGRHPMPSRAESSGPRPMPPRAESSGPRPMPGGGAAIANRLGGAPAGPAVPGAPAAAGAPAAGGAPAAAGAPAKPEEPKTDAPGPEATQIAAAVGVAKVEKREDMDPMCLTTEMEAIGEDVKKRREVDHTLARFSAVHDELLEQERQRKERRAKLMPWVKDDDELDEATQFADPVTLGEGEEGDEQKVVGRTPQQRRLMRTARIGAIAAAAVVFVSTGVGWAAMKWADSKIQKIDALGGNSQAVHQAEKQLGDENFLLVGSDTRAGAKAGDNVGTQATEAGARSDVIMLAHIPADRKRMVVVSLPRDVRVDRPACRKWNPDTGQYGGPLAPEKEVMANSVYNDGGPECVANMMTQLSGLKINHFVSIDFVGFREMSTAIGGVQICTPKAIKDDELGVVLDKPGKYTLKGDQALQYVRARKVAGDVGGDFDRIKRQQGFLSAMLRQALSNEVLLSPSKLNNFINALTRSTVGDNIDVASLLELANSLQSLDAGRVSFVTMPHWTDEGQTKSNDDNIERLRDDDVKKLFQTIIDGTPLPQEKPTEQTPGDANTPAKPGSVIDPKQVTIQVLNGDPAGNRAANLAANALQQKGFKISNRGEATEKGAKTTIKFAKGREDWAATLKAAVPSADLVEAPEMGGAVVLTIGSSFDEEIVNPQPGTQQNQPQNQNQTAGKLDVVNAAEDPCAK</sequence>
<dbReference type="RefSeq" id="WP_189253459.1">
    <property type="nucleotide sequence ID" value="NZ_BMRE01000006.1"/>
</dbReference>
<feature type="domain" description="LytR/CpsA/Psr regulator C-terminal" evidence="4">
    <location>
        <begin position="915"/>
        <end position="1000"/>
    </location>
</feature>
<feature type="compositionally biased region" description="Low complexity" evidence="2">
    <location>
        <begin position="1006"/>
        <end position="1022"/>
    </location>
</feature>
<proteinExistence type="inferred from homology"/>
<organism evidence="5 6">
    <name type="scientific">Lentzea flava</name>
    <dbReference type="NCBI Taxonomy" id="103732"/>
    <lineage>
        <taxon>Bacteria</taxon>
        <taxon>Bacillati</taxon>
        <taxon>Actinomycetota</taxon>
        <taxon>Actinomycetes</taxon>
        <taxon>Pseudonocardiales</taxon>
        <taxon>Pseudonocardiaceae</taxon>
        <taxon>Lentzea</taxon>
    </lineage>
</organism>
<comment type="similarity">
    <text evidence="1">Belongs to the LytR/CpsA/Psr (LCP) family.</text>
</comment>
<evidence type="ECO:0000313" key="5">
    <source>
        <dbReference type="EMBL" id="GGU28926.1"/>
    </source>
</evidence>
<gene>
    <name evidence="5" type="ORF">GCM10010178_21290</name>
</gene>
<evidence type="ECO:0000259" key="4">
    <source>
        <dbReference type="Pfam" id="PF13399"/>
    </source>
</evidence>
<keyword evidence="6" id="KW-1185">Reference proteome</keyword>